<sequence>MTEPIENDHLMKWIDMGRAEELFLEHHVWAVKRWLELKPQ</sequence>
<dbReference type="RefSeq" id="WP_345587508.1">
    <property type="nucleotide sequence ID" value="NZ_BAABJG010000010.1"/>
</dbReference>
<accession>A0ABW3UWK7</accession>
<reference evidence="2" key="1">
    <citation type="journal article" date="2019" name="Int. J. Syst. Evol. Microbiol.">
        <title>The Global Catalogue of Microorganisms (GCM) 10K type strain sequencing project: providing services to taxonomists for standard genome sequencing and annotation.</title>
        <authorList>
            <consortium name="The Broad Institute Genomics Platform"/>
            <consortium name="The Broad Institute Genome Sequencing Center for Infectious Disease"/>
            <person name="Wu L."/>
            <person name="Ma J."/>
        </authorList>
    </citation>
    <scope>NUCLEOTIDE SEQUENCE [LARGE SCALE GENOMIC DNA]</scope>
    <source>
        <strain evidence="2">CCUG 53270</strain>
    </source>
</reference>
<dbReference type="Proteomes" id="UP001597180">
    <property type="component" value="Unassembled WGS sequence"/>
</dbReference>
<dbReference type="EMBL" id="JBHTLU010000047">
    <property type="protein sequence ID" value="MFD1224736.1"/>
    <property type="molecule type" value="Genomic_DNA"/>
</dbReference>
<name>A0ABW3UWK7_9BACL</name>
<proteinExistence type="predicted"/>
<keyword evidence="2" id="KW-1185">Reference proteome</keyword>
<evidence type="ECO:0000313" key="2">
    <source>
        <dbReference type="Proteomes" id="UP001597180"/>
    </source>
</evidence>
<protein>
    <submittedName>
        <fullName evidence="1">Uncharacterized protein</fullName>
    </submittedName>
</protein>
<gene>
    <name evidence="1" type="ORF">ACFQ4B_31960</name>
</gene>
<comment type="caution">
    <text evidence="1">The sequence shown here is derived from an EMBL/GenBank/DDBJ whole genome shotgun (WGS) entry which is preliminary data.</text>
</comment>
<evidence type="ECO:0000313" key="1">
    <source>
        <dbReference type="EMBL" id="MFD1224736.1"/>
    </source>
</evidence>
<organism evidence="1 2">
    <name type="scientific">Paenibacillus vulneris</name>
    <dbReference type="NCBI Taxonomy" id="1133364"/>
    <lineage>
        <taxon>Bacteria</taxon>
        <taxon>Bacillati</taxon>
        <taxon>Bacillota</taxon>
        <taxon>Bacilli</taxon>
        <taxon>Bacillales</taxon>
        <taxon>Paenibacillaceae</taxon>
        <taxon>Paenibacillus</taxon>
    </lineage>
</organism>